<feature type="region of interest" description="Disordered" evidence="1">
    <location>
        <begin position="1"/>
        <end position="34"/>
    </location>
</feature>
<proteinExistence type="predicted"/>
<protein>
    <submittedName>
        <fullName evidence="2">Uncharacterized protein</fullName>
    </submittedName>
</protein>
<evidence type="ECO:0000313" key="3">
    <source>
        <dbReference type="Proteomes" id="UP001066276"/>
    </source>
</evidence>
<keyword evidence="3" id="KW-1185">Reference proteome</keyword>
<evidence type="ECO:0000256" key="1">
    <source>
        <dbReference type="SAM" id="MobiDB-lite"/>
    </source>
</evidence>
<comment type="caution">
    <text evidence="2">The sequence shown here is derived from an EMBL/GenBank/DDBJ whole genome shotgun (WGS) entry which is preliminary data.</text>
</comment>
<gene>
    <name evidence="2" type="ORF">NDU88_004966</name>
</gene>
<dbReference type="AlphaFoldDB" id="A0AAV7LJP5"/>
<evidence type="ECO:0000313" key="2">
    <source>
        <dbReference type="EMBL" id="KAJ1091851.1"/>
    </source>
</evidence>
<dbReference type="Proteomes" id="UP001066276">
    <property type="component" value="Chromosome 11"/>
</dbReference>
<sequence length="103" mass="11917">MPKRDACPLEGPTHHRKNKRARAPMPTTCKRQQNSVRLTRASQIIKYTPRPVLKTSERQKGTYPSPRAVKKEDDVTRWHLYCQCCSCSLVHGFHDYGFMGFVV</sequence>
<name>A0AAV7LJP5_PLEWA</name>
<accession>A0AAV7LJP5</accession>
<reference evidence="2" key="1">
    <citation type="journal article" date="2022" name="bioRxiv">
        <title>Sequencing and chromosome-scale assembly of the giantPleurodeles waltlgenome.</title>
        <authorList>
            <person name="Brown T."/>
            <person name="Elewa A."/>
            <person name="Iarovenko S."/>
            <person name="Subramanian E."/>
            <person name="Araus A.J."/>
            <person name="Petzold A."/>
            <person name="Susuki M."/>
            <person name="Suzuki K.-i.T."/>
            <person name="Hayashi T."/>
            <person name="Toyoda A."/>
            <person name="Oliveira C."/>
            <person name="Osipova E."/>
            <person name="Leigh N.D."/>
            <person name="Simon A."/>
            <person name="Yun M.H."/>
        </authorList>
    </citation>
    <scope>NUCLEOTIDE SEQUENCE</scope>
    <source>
        <strain evidence="2">20211129_DDA</strain>
        <tissue evidence="2">Liver</tissue>
    </source>
</reference>
<dbReference type="EMBL" id="JANPWB010000015">
    <property type="protein sequence ID" value="KAJ1091851.1"/>
    <property type="molecule type" value="Genomic_DNA"/>
</dbReference>
<organism evidence="2 3">
    <name type="scientific">Pleurodeles waltl</name>
    <name type="common">Iberian ribbed newt</name>
    <dbReference type="NCBI Taxonomy" id="8319"/>
    <lineage>
        <taxon>Eukaryota</taxon>
        <taxon>Metazoa</taxon>
        <taxon>Chordata</taxon>
        <taxon>Craniata</taxon>
        <taxon>Vertebrata</taxon>
        <taxon>Euteleostomi</taxon>
        <taxon>Amphibia</taxon>
        <taxon>Batrachia</taxon>
        <taxon>Caudata</taxon>
        <taxon>Salamandroidea</taxon>
        <taxon>Salamandridae</taxon>
        <taxon>Pleurodelinae</taxon>
        <taxon>Pleurodeles</taxon>
    </lineage>
</organism>